<dbReference type="Pfam" id="PF00628">
    <property type="entry name" value="PHD"/>
    <property type="match status" value="1"/>
</dbReference>
<feature type="compositionally biased region" description="Low complexity" evidence="7">
    <location>
        <begin position="329"/>
        <end position="365"/>
    </location>
</feature>
<keyword evidence="4" id="KW-0862">Zinc</keyword>
<dbReference type="InterPro" id="IPR001965">
    <property type="entry name" value="Znf_PHD"/>
</dbReference>
<reference evidence="10 11" key="1">
    <citation type="submission" date="2015-06" db="EMBL/GenBank/DDBJ databases">
        <title>Draft genome of the ant-associated black yeast Phialophora attae CBS 131958.</title>
        <authorList>
            <person name="Moreno L.F."/>
            <person name="Stielow B.J."/>
            <person name="de Hoog S."/>
            <person name="Vicente V.A."/>
            <person name="Weiss V.A."/>
            <person name="de Vries M."/>
            <person name="Cruz L.M."/>
            <person name="Souza E.M."/>
        </authorList>
    </citation>
    <scope>NUCLEOTIDE SEQUENCE [LARGE SCALE GENOMIC DNA]</scope>
    <source>
        <strain evidence="10 11">CBS 131958</strain>
    </source>
</reference>
<dbReference type="InterPro" id="IPR019787">
    <property type="entry name" value="Znf_PHD-finger"/>
</dbReference>
<protein>
    <submittedName>
        <fullName evidence="10">Set1 complex component spp1</fullName>
    </submittedName>
</protein>
<dbReference type="GO" id="GO:0045893">
    <property type="term" value="P:positive regulation of DNA-templated transcription"/>
    <property type="evidence" value="ECO:0007669"/>
    <property type="project" value="TreeGrafter"/>
</dbReference>
<dbReference type="PANTHER" id="PTHR46174">
    <property type="entry name" value="CXXC-TYPE ZINC FINGER PROTEIN 1"/>
    <property type="match status" value="1"/>
</dbReference>
<dbReference type="GeneID" id="28740735"/>
<dbReference type="VEuPathDB" id="FungiDB:AB675_8411"/>
<evidence type="ECO:0000259" key="8">
    <source>
        <dbReference type="PROSITE" id="PS50016"/>
    </source>
</evidence>
<feature type="domain" description="PHD-type" evidence="8">
    <location>
        <begin position="375"/>
        <end position="426"/>
    </location>
</feature>
<feature type="region of interest" description="Disordered" evidence="7">
    <location>
        <begin position="1"/>
        <end position="132"/>
    </location>
</feature>
<organism evidence="10 11">
    <name type="scientific">Cyphellophora attinorum</name>
    <dbReference type="NCBI Taxonomy" id="1664694"/>
    <lineage>
        <taxon>Eukaryota</taxon>
        <taxon>Fungi</taxon>
        <taxon>Dikarya</taxon>
        <taxon>Ascomycota</taxon>
        <taxon>Pezizomycotina</taxon>
        <taxon>Eurotiomycetes</taxon>
        <taxon>Chaetothyriomycetidae</taxon>
        <taxon>Chaetothyriales</taxon>
        <taxon>Cyphellophoraceae</taxon>
        <taxon>Cyphellophora</taxon>
    </lineage>
</organism>
<name>A0A0N1HWN1_9EURO</name>
<accession>A0A0N1HWN1</accession>
<comment type="caution">
    <text evidence="10">The sequence shown here is derived from an EMBL/GenBank/DDBJ whole genome shotgun (WGS) entry which is preliminary data.</text>
</comment>
<evidence type="ECO:0000256" key="2">
    <source>
        <dbReference type="ARBA" id="ARBA00022723"/>
    </source>
</evidence>
<evidence type="ECO:0000256" key="5">
    <source>
        <dbReference type="ARBA" id="ARBA00023242"/>
    </source>
</evidence>
<evidence type="ECO:0000313" key="11">
    <source>
        <dbReference type="Proteomes" id="UP000038010"/>
    </source>
</evidence>
<feature type="region of interest" description="Disordered" evidence="7">
    <location>
        <begin position="489"/>
        <end position="542"/>
    </location>
</feature>
<feature type="compositionally biased region" description="Low complexity" evidence="7">
    <location>
        <begin position="242"/>
        <end position="253"/>
    </location>
</feature>
<dbReference type="SMART" id="SM00249">
    <property type="entry name" value="PHD"/>
    <property type="match status" value="1"/>
</dbReference>
<evidence type="ECO:0000259" key="9">
    <source>
        <dbReference type="PROSITE" id="PS50157"/>
    </source>
</evidence>
<comment type="subcellular location">
    <subcellularLocation>
        <location evidence="1">Nucleus</location>
    </subcellularLocation>
</comment>
<evidence type="ECO:0000256" key="4">
    <source>
        <dbReference type="ARBA" id="ARBA00022833"/>
    </source>
</evidence>
<feature type="compositionally biased region" description="Polar residues" evidence="7">
    <location>
        <begin position="313"/>
        <end position="323"/>
    </location>
</feature>
<keyword evidence="11" id="KW-1185">Reference proteome</keyword>
<dbReference type="PANTHER" id="PTHR46174:SF1">
    <property type="entry name" value="CXXC-TYPE ZINC FINGER PROTEIN 1"/>
    <property type="match status" value="1"/>
</dbReference>
<dbReference type="PROSITE" id="PS00028">
    <property type="entry name" value="ZINC_FINGER_C2H2_1"/>
    <property type="match status" value="1"/>
</dbReference>
<dbReference type="Gene3D" id="3.30.40.10">
    <property type="entry name" value="Zinc/RING finger domain, C3HC4 (zinc finger)"/>
    <property type="match status" value="1"/>
</dbReference>
<feature type="domain" description="C2H2-type" evidence="9">
    <location>
        <begin position="135"/>
        <end position="163"/>
    </location>
</feature>
<dbReference type="AlphaFoldDB" id="A0A0N1HWN1"/>
<feature type="compositionally biased region" description="Polar residues" evidence="7">
    <location>
        <begin position="85"/>
        <end position="100"/>
    </location>
</feature>
<dbReference type="InterPro" id="IPR037869">
    <property type="entry name" value="Spp1/CFP1"/>
</dbReference>
<evidence type="ECO:0000313" key="10">
    <source>
        <dbReference type="EMBL" id="KPI44672.1"/>
    </source>
</evidence>
<dbReference type="PROSITE" id="PS50016">
    <property type="entry name" value="ZF_PHD_2"/>
    <property type="match status" value="1"/>
</dbReference>
<feature type="compositionally biased region" description="Basic residues" evidence="7">
    <location>
        <begin position="491"/>
        <end position="500"/>
    </location>
</feature>
<keyword evidence="2" id="KW-0479">Metal-binding</keyword>
<keyword evidence="5" id="KW-0539">Nucleus</keyword>
<dbReference type="STRING" id="1664694.A0A0N1HWN1"/>
<feature type="compositionally biased region" description="Acidic residues" evidence="7">
    <location>
        <begin position="530"/>
        <end position="542"/>
    </location>
</feature>
<gene>
    <name evidence="10" type="ORF">AB675_8411</name>
</gene>
<feature type="compositionally biased region" description="Acidic residues" evidence="7">
    <location>
        <begin position="204"/>
        <end position="220"/>
    </location>
</feature>
<dbReference type="InterPro" id="IPR019786">
    <property type="entry name" value="Zinc_finger_PHD-type_CS"/>
</dbReference>
<dbReference type="GO" id="GO:0048188">
    <property type="term" value="C:Set1C/COMPASS complex"/>
    <property type="evidence" value="ECO:0007669"/>
    <property type="project" value="InterPro"/>
</dbReference>
<dbReference type="RefSeq" id="XP_018004635.1">
    <property type="nucleotide sequence ID" value="XM_018148855.1"/>
</dbReference>
<evidence type="ECO:0000256" key="1">
    <source>
        <dbReference type="ARBA" id="ARBA00004123"/>
    </source>
</evidence>
<evidence type="ECO:0000256" key="6">
    <source>
        <dbReference type="PROSITE-ProRule" id="PRU00042"/>
    </source>
</evidence>
<dbReference type="OrthoDB" id="436852at2759"/>
<dbReference type="EMBL" id="LFJN01000003">
    <property type="protein sequence ID" value="KPI44672.1"/>
    <property type="molecule type" value="Genomic_DNA"/>
</dbReference>
<feature type="region of interest" description="Disordered" evidence="7">
    <location>
        <begin position="148"/>
        <end position="371"/>
    </location>
</feature>
<dbReference type="InterPro" id="IPR013087">
    <property type="entry name" value="Znf_C2H2_type"/>
</dbReference>
<proteinExistence type="predicted"/>
<feature type="compositionally biased region" description="Basic and acidic residues" evidence="7">
    <location>
        <begin position="110"/>
        <end position="132"/>
    </location>
</feature>
<dbReference type="PROSITE" id="PS50157">
    <property type="entry name" value="ZINC_FINGER_C2H2_2"/>
    <property type="match status" value="1"/>
</dbReference>
<dbReference type="GO" id="GO:0008270">
    <property type="term" value="F:zinc ion binding"/>
    <property type="evidence" value="ECO:0007669"/>
    <property type="project" value="UniProtKB-KW"/>
</dbReference>
<feature type="region of interest" description="Disordered" evidence="7">
    <location>
        <begin position="685"/>
        <end position="717"/>
    </location>
</feature>
<feature type="compositionally biased region" description="Low complexity" evidence="7">
    <location>
        <begin position="282"/>
        <end position="297"/>
    </location>
</feature>
<dbReference type="InterPro" id="IPR011011">
    <property type="entry name" value="Znf_FYVE_PHD"/>
</dbReference>
<dbReference type="PROSITE" id="PS01359">
    <property type="entry name" value="ZF_PHD_1"/>
    <property type="match status" value="1"/>
</dbReference>
<feature type="compositionally biased region" description="Basic and acidic residues" evidence="7">
    <location>
        <begin position="191"/>
        <end position="203"/>
    </location>
</feature>
<evidence type="ECO:0000256" key="3">
    <source>
        <dbReference type="ARBA" id="ARBA00022771"/>
    </source>
</evidence>
<sequence>MPNFLDDLLNPAPASGAVTPHLEDGATDDMAEAIFAPEFEGSEQLPAPDEVTNGTANGTVDDESQYPVEGLEAQPIDGHDAMDIDSQQQGQTPAKSTSPQAEKKPKSRKRYDPDNDPRSTVHSSKNEGQHTDKRYLCYVCHKLFTRRRSVRDHMSKIHGSKAFEPTKSLEITVDPVTAPEKPAKPAKPTKKATEDDGDTRPVDDGAEPEESAAPDTEMDLGDFPQAQRNTSCEPAKKETKGGKTATAAIKAETMQSPQPVASIPPATTGKKRPAPEPTKPLPAAMTKKGTAKPKTGGHVAKKPRLAEVDSTSDRSTPLRSPSATPMAGSRLTSSKLKKQLTSSSSPASSRVASVEPESPAPSAAETPGSSNDDGEVFCICRKGDNHTWMIACDGVCNEWYHGKCVNIRERDGDLIDKYICPACTRPDFLTTWKRMCRRQDCRKPAKVFQDPPSKYCSKECGRMFFVELLRRGDPYIETIKHDQYVVDSAKPKKLRKRRKPEKADKRPLRATDAMEESDSRLATPAYSEDEKSEYETDSSADEDDLVNRGFSLRAAEVRAVAGTCKSVEEWHNLGRKPATPPPDEATEKVNMLFDDFERHKLGEIELQKAENARRLGILEAREKLLEAIKVRSTGITDEVKKTNPKWKEICGFDPRLAWSEDMFVEWYEKKGGKEILSAENPRIGLPEVTRKPANGNVQVNGAQDDSDAESDDGKATKKGGVCIRNRCTRHRTWAKSALAEIRFEQDFVKRSVRQTEELQKGLHERGVLRALEMQ</sequence>
<dbReference type="SUPFAM" id="SSF57903">
    <property type="entry name" value="FYVE/PHD zinc finger"/>
    <property type="match status" value="1"/>
</dbReference>
<dbReference type="Proteomes" id="UP000038010">
    <property type="component" value="Unassembled WGS sequence"/>
</dbReference>
<evidence type="ECO:0000256" key="7">
    <source>
        <dbReference type="SAM" id="MobiDB-lite"/>
    </source>
</evidence>
<dbReference type="InterPro" id="IPR013083">
    <property type="entry name" value="Znf_RING/FYVE/PHD"/>
</dbReference>
<keyword evidence="3 6" id="KW-0863">Zinc-finger</keyword>